<feature type="compositionally biased region" description="Pro residues" evidence="1">
    <location>
        <begin position="171"/>
        <end position="187"/>
    </location>
</feature>
<feature type="compositionally biased region" description="Pro residues" evidence="1">
    <location>
        <begin position="55"/>
        <end position="64"/>
    </location>
</feature>
<dbReference type="EMBL" id="AGCU01000195">
    <property type="status" value="NOT_ANNOTATED_CDS"/>
    <property type="molecule type" value="Genomic_DNA"/>
</dbReference>
<accession>K7G250</accession>
<dbReference type="Proteomes" id="UP000007267">
    <property type="component" value="Unassembled WGS sequence"/>
</dbReference>
<feature type="compositionally biased region" description="Low complexity" evidence="1">
    <location>
        <begin position="205"/>
        <end position="217"/>
    </location>
</feature>
<evidence type="ECO:0000313" key="2">
    <source>
        <dbReference type="Ensembl" id="ENSPSIP00000014361.1"/>
    </source>
</evidence>
<feature type="compositionally biased region" description="Low complexity" evidence="1">
    <location>
        <begin position="161"/>
        <end position="170"/>
    </location>
</feature>
<dbReference type="OMA" id="GSHKQPG"/>
<feature type="region of interest" description="Disordered" evidence="1">
    <location>
        <begin position="1"/>
        <end position="217"/>
    </location>
</feature>
<name>K7G250_PELSI</name>
<evidence type="ECO:0000256" key="1">
    <source>
        <dbReference type="SAM" id="MobiDB-lite"/>
    </source>
</evidence>
<reference evidence="3" key="2">
    <citation type="journal article" date="2013" name="Nat. Genet.">
        <title>The draft genomes of soft-shell turtle and green sea turtle yield insights into the development and evolution of the turtle-specific body plan.</title>
        <authorList>
            <person name="Wang Z."/>
            <person name="Pascual-Anaya J."/>
            <person name="Zadissa A."/>
            <person name="Li W."/>
            <person name="Niimura Y."/>
            <person name="Huang Z."/>
            <person name="Li C."/>
            <person name="White S."/>
            <person name="Xiong Z."/>
            <person name="Fang D."/>
            <person name="Wang B."/>
            <person name="Ming Y."/>
            <person name="Chen Y."/>
            <person name="Zheng Y."/>
            <person name="Kuraku S."/>
            <person name="Pignatelli M."/>
            <person name="Herrero J."/>
            <person name="Beal K."/>
            <person name="Nozawa M."/>
            <person name="Li Q."/>
            <person name="Wang J."/>
            <person name="Zhang H."/>
            <person name="Yu L."/>
            <person name="Shigenobu S."/>
            <person name="Wang J."/>
            <person name="Liu J."/>
            <person name="Flicek P."/>
            <person name="Searle S."/>
            <person name="Wang J."/>
            <person name="Kuratani S."/>
            <person name="Yin Y."/>
            <person name="Aken B."/>
            <person name="Zhang G."/>
            <person name="Irie N."/>
        </authorList>
    </citation>
    <scope>NUCLEOTIDE SEQUENCE [LARGE SCALE GENOMIC DNA]</scope>
    <source>
        <strain evidence="3">Daiwa-1</strain>
    </source>
</reference>
<dbReference type="PRINTS" id="PR01217">
    <property type="entry name" value="PRICHEXTENSN"/>
</dbReference>
<feature type="compositionally biased region" description="Pro residues" evidence="1">
    <location>
        <begin position="117"/>
        <end position="138"/>
    </location>
</feature>
<reference evidence="2" key="3">
    <citation type="submission" date="2025-08" db="UniProtKB">
        <authorList>
            <consortium name="Ensembl"/>
        </authorList>
    </citation>
    <scope>IDENTIFICATION</scope>
</reference>
<protein>
    <submittedName>
        <fullName evidence="2">Uncharacterized protein</fullName>
    </submittedName>
</protein>
<sequence length="217" mass="21822">PSPGQQGCCQPPPPLMPAGLPSKAGACPAKPTDPARYREPPPRDTPHTLHRTPRPSLPQAPPPSGVRRQPGRWGGRRKGLQPPKPGKTGPLGAQRPLVPGQGTGANTDCRGGTQSPPAEPPAPTPPSHPGRPPGPAQPRAPTASGVASPHGPPNTPRSGGEESPSAAAQSPAPPQGSPEPLCPPPGSLPRWPRAPSAFPPPGPPGAASARLSSASPR</sequence>
<dbReference type="EMBL" id="AGCU01000192">
    <property type="status" value="NOT_ANNOTATED_CDS"/>
    <property type="molecule type" value="Genomic_DNA"/>
</dbReference>
<proteinExistence type="predicted"/>
<dbReference type="AlphaFoldDB" id="K7G250"/>
<dbReference type="HOGENOM" id="CLU_1274871_0_0_1"/>
<dbReference type="Ensembl" id="ENSPSIT00000014429.1">
    <property type="protein sequence ID" value="ENSPSIP00000014361.1"/>
    <property type="gene ID" value="ENSPSIG00000012866.1"/>
</dbReference>
<dbReference type="EMBL" id="AGCU01000193">
    <property type="status" value="NOT_ANNOTATED_CDS"/>
    <property type="molecule type" value="Genomic_DNA"/>
</dbReference>
<feature type="compositionally biased region" description="Basic and acidic residues" evidence="1">
    <location>
        <begin position="33"/>
        <end position="47"/>
    </location>
</feature>
<reference evidence="3" key="1">
    <citation type="submission" date="2011-10" db="EMBL/GenBank/DDBJ databases">
        <authorList>
            <consortium name="Soft-shell Turtle Genome Consortium"/>
        </authorList>
    </citation>
    <scope>NUCLEOTIDE SEQUENCE [LARGE SCALE GENOMIC DNA]</scope>
    <source>
        <strain evidence="3">Daiwa-1</strain>
    </source>
</reference>
<dbReference type="EMBL" id="AGCU01000194">
    <property type="status" value="NOT_ANNOTATED_CDS"/>
    <property type="molecule type" value="Genomic_DNA"/>
</dbReference>
<dbReference type="EMBL" id="AGCU01000191">
    <property type="status" value="NOT_ANNOTATED_CDS"/>
    <property type="molecule type" value="Genomic_DNA"/>
</dbReference>
<evidence type="ECO:0000313" key="3">
    <source>
        <dbReference type="Proteomes" id="UP000007267"/>
    </source>
</evidence>
<keyword evidence="3" id="KW-1185">Reference proteome</keyword>
<organism evidence="2 3">
    <name type="scientific">Pelodiscus sinensis</name>
    <name type="common">Chinese softshell turtle</name>
    <name type="synonym">Trionyx sinensis</name>
    <dbReference type="NCBI Taxonomy" id="13735"/>
    <lineage>
        <taxon>Eukaryota</taxon>
        <taxon>Metazoa</taxon>
        <taxon>Chordata</taxon>
        <taxon>Craniata</taxon>
        <taxon>Vertebrata</taxon>
        <taxon>Euteleostomi</taxon>
        <taxon>Archelosauria</taxon>
        <taxon>Testudinata</taxon>
        <taxon>Testudines</taxon>
        <taxon>Cryptodira</taxon>
        <taxon>Trionychia</taxon>
        <taxon>Trionychidae</taxon>
        <taxon>Pelodiscus</taxon>
    </lineage>
</organism>
<reference evidence="2" key="4">
    <citation type="submission" date="2025-09" db="UniProtKB">
        <authorList>
            <consortium name="Ensembl"/>
        </authorList>
    </citation>
    <scope>IDENTIFICATION</scope>
</reference>